<sequence length="396" mass="42254">MITSIMIILLLGILANKIFSFIKLPGLLGMILVGIAIGPYGLNLLDKSILDNSSDIRMLALIVILLRAGLGLNREILNKVGKIATKMSAIPCLLEGFTITIVAYKLLKLPFLEAGMLGFIVAAVSPAVVVPSMLYLREKNLGMKKGIPIIILAGSSVDDVFAITLFTTFLGLSLNTKSTISLQLLQIPIQVIGGVLIGLTFGYILYKVYRLKNIKLNDMEKLAILIVSALIIVIVGDITHIAGLLGVMTLGFILLEKANDFASNFEKELNKVWFFAQIFLFVLIGAEVNIYVAWDAGLLGGIIILIGLIARSIGVIIALYGSNLNIKEKIFCTVAYTPKATVQAAIGGIPLAMGVSSGNLILAIAVLSVIITAPLGAIGIKLLAPILLDKEWEGGS</sequence>
<feature type="transmembrane region" description="Helical" evidence="5">
    <location>
        <begin position="274"/>
        <end position="294"/>
    </location>
</feature>
<dbReference type="GO" id="GO:0016020">
    <property type="term" value="C:membrane"/>
    <property type="evidence" value="ECO:0007669"/>
    <property type="project" value="UniProtKB-SubCell"/>
</dbReference>
<feature type="transmembrane region" description="Helical" evidence="5">
    <location>
        <begin position="222"/>
        <end position="254"/>
    </location>
</feature>
<name>A0A1M6RP53_PARC5</name>
<dbReference type="Gene3D" id="1.20.1530.20">
    <property type="match status" value="1"/>
</dbReference>
<keyword evidence="4 5" id="KW-0472">Membrane</keyword>
<feature type="transmembrane region" description="Helical" evidence="5">
    <location>
        <begin position="54"/>
        <end position="72"/>
    </location>
</feature>
<dbReference type="Pfam" id="PF00999">
    <property type="entry name" value="Na_H_Exchanger"/>
    <property type="match status" value="1"/>
</dbReference>
<accession>A0A1M6RP53</accession>
<proteinExistence type="predicted"/>
<feature type="transmembrane region" description="Helical" evidence="5">
    <location>
        <begin position="301"/>
        <end position="321"/>
    </location>
</feature>
<evidence type="ECO:0000256" key="4">
    <source>
        <dbReference type="ARBA" id="ARBA00023136"/>
    </source>
</evidence>
<feature type="transmembrane region" description="Helical" evidence="5">
    <location>
        <begin position="84"/>
        <end position="104"/>
    </location>
</feature>
<evidence type="ECO:0000256" key="2">
    <source>
        <dbReference type="ARBA" id="ARBA00022692"/>
    </source>
</evidence>
<dbReference type="PANTHER" id="PTHR31102:SF1">
    <property type="entry name" value="CATION_H+ EXCHANGER DOMAIN-CONTAINING PROTEIN"/>
    <property type="match status" value="1"/>
</dbReference>
<dbReference type="GO" id="GO:0015297">
    <property type="term" value="F:antiporter activity"/>
    <property type="evidence" value="ECO:0007669"/>
    <property type="project" value="InterPro"/>
</dbReference>
<dbReference type="InterPro" id="IPR051843">
    <property type="entry name" value="CPA1_transporter"/>
</dbReference>
<organism evidence="7 8">
    <name type="scientific">Paramaledivibacter caminithermalis (strain DSM 15212 / CIP 107654 / DViRD3)</name>
    <name type="common">Clostridium caminithermale</name>
    <dbReference type="NCBI Taxonomy" id="1121301"/>
    <lineage>
        <taxon>Bacteria</taxon>
        <taxon>Bacillati</taxon>
        <taxon>Bacillota</taxon>
        <taxon>Clostridia</taxon>
        <taxon>Peptostreptococcales</taxon>
        <taxon>Caminicellaceae</taxon>
        <taxon>Paramaledivibacter</taxon>
    </lineage>
</organism>
<evidence type="ECO:0000256" key="5">
    <source>
        <dbReference type="SAM" id="Phobius"/>
    </source>
</evidence>
<dbReference type="EMBL" id="FRAG01000049">
    <property type="protein sequence ID" value="SHK34204.1"/>
    <property type="molecule type" value="Genomic_DNA"/>
</dbReference>
<dbReference type="PANTHER" id="PTHR31102">
    <property type="match status" value="1"/>
</dbReference>
<comment type="subcellular location">
    <subcellularLocation>
        <location evidence="1">Membrane</location>
        <topology evidence="1">Multi-pass membrane protein</topology>
    </subcellularLocation>
</comment>
<dbReference type="Proteomes" id="UP000184465">
    <property type="component" value="Unassembled WGS sequence"/>
</dbReference>
<dbReference type="AlphaFoldDB" id="A0A1M6RP53"/>
<feature type="transmembrane region" description="Helical" evidence="5">
    <location>
        <begin position="184"/>
        <end position="206"/>
    </location>
</feature>
<dbReference type="InterPro" id="IPR006153">
    <property type="entry name" value="Cation/H_exchanger_TM"/>
</dbReference>
<feature type="transmembrane region" description="Helical" evidence="5">
    <location>
        <begin position="116"/>
        <end position="136"/>
    </location>
</feature>
<keyword evidence="2 5" id="KW-0812">Transmembrane</keyword>
<keyword evidence="3 5" id="KW-1133">Transmembrane helix</keyword>
<evidence type="ECO:0000313" key="7">
    <source>
        <dbReference type="EMBL" id="SHK34204.1"/>
    </source>
</evidence>
<feature type="transmembrane region" description="Helical" evidence="5">
    <location>
        <begin position="360"/>
        <end position="384"/>
    </location>
</feature>
<dbReference type="OrthoDB" id="9790604at2"/>
<gene>
    <name evidence="7" type="ORF">SAMN02745912_03029</name>
</gene>
<dbReference type="RefSeq" id="WP_073151881.1">
    <property type="nucleotide sequence ID" value="NZ_FRAG01000049.1"/>
</dbReference>
<reference evidence="7 8" key="1">
    <citation type="submission" date="2016-11" db="EMBL/GenBank/DDBJ databases">
        <authorList>
            <person name="Jaros S."/>
            <person name="Januszkiewicz K."/>
            <person name="Wedrychowicz H."/>
        </authorList>
    </citation>
    <scope>NUCLEOTIDE SEQUENCE [LARGE SCALE GENOMIC DNA]</scope>
    <source>
        <strain evidence="7 8">DSM 15212</strain>
    </source>
</reference>
<dbReference type="InterPro" id="IPR038770">
    <property type="entry name" value="Na+/solute_symporter_sf"/>
</dbReference>
<evidence type="ECO:0000313" key="8">
    <source>
        <dbReference type="Proteomes" id="UP000184465"/>
    </source>
</evidence>
<feature type="transmembrane region" description="Helical" evidence="5">
    <location>
        <begin position="148"/>
        <end position="172"/>
    </location>
</feature>
<protein>
    <submittedName>
        <fullName evidence="7">Sodium/proton antiporter, CPA1 family</fullName>
    </submittedName>
</protein>
<feature type="transmembrane region" description="Helical" evidence="5">
    <location>
        <begin position="21"/>
        <end position="42"/>
    </location>
</feature>
<evidence type="ECO:0000256" key="3">
    <source>
        <dbReference type="ARBA" id="ARBA00022989"/>
    </source>
</evidence>
<evidence type="ECO:0000259" key="6">
    <source>
        <dbReference type="Pfam" id="PF00999"/>
    </source>
</evidence>
<keyword evidence="8" id="KW-1185">Reference proteome</keyword>
<evidence type="ECO:0000256" key="1">
    <source>
        <dbReference type="ARBA" id="ARBA00004141"/>
    </source>
</evidence>
<feature type="domain" description="Cation/H+ exchanger transmembrane" evidence="6">
    <location>
        <begin position="7"/>
        <end position="382"/>
    </location>
</feature>
<dbReference type="GO" id="GO:1902600">
    <property type="term" value="P:proton transmembrane transport"/>
    <property type="evidence" value="ECO:0007669"/>
    <property type="project" value="InterPro"/>
</dbReference>
<dbReference type="STRING" id="1121301.SAMN02745912_03029"/>